<name>A0ABV5C430_9BACL</name>
<protein>
    <submittedName>
        <fullName evidence="1">Uncharacterized protein</fullName>
    </submittedName>
</protein>
<dbReference type="RefSeq" id="WP_375521156.1">
    <property type="nucleotide sequence ID" value="NZ_JBHIRY010000016.1"/>
</dbReference>
<keyword evidence="2" id="KW-1185">Reference proteome</keyword>
<dbReference type="Proteomes" id="UP001580430">
    <property type="component" value="Unassembled WGS sequence"/>
</dbReference>
<proteinExistence type="predicted"/>
<accession>A0ABV5C430</accession>
<organism evidence="1 2">
    <name type="scientific">Paenibacillus medicaginis</name>
    <dbReference type="NCBI Taxonomy" id="1470560"/>
    <lineage>
        <taxon>Bacteria</taxon>
        <taxon>Bacillati</taxon>
        <taxon>Bacillota</taxon>
        <taxon>Bacilli</taxon>
        <taxon>Bacillales</taxon>
        <taxon>Paenibacillaceae</taxon>
        <taxon>Paenibacillus</taxon>
    </lineage>
</organism>
<dbReference type="EMBL" id="JBHIRY010000016">
    <property type="protein sequence ID" value="MFB5762043.1"/>
    <property type="molecule type" value="Genomic_DNA"/>
</dbReference>
<reference evidence="1 2" key="1">
    <citation type="submission" date="2024-09" db="EMBL/GenBank/DDBJ databases">
        <title>Paenibacillus zeirhizospherea sp. nov., isolated from surface of the maize (Zea mays) roots in a horticulture field, Hungary.</title>
        <authorList>
            <person name="Marton D."/>
            <person name="Farkas M."/>
            <person name="Bedics A."/>
            <person name="Toth E."/>
            <person name="Tancsics A."/>
            <person name="Boka K."/>
            <person name="Marati G."/>
            <person name="Kriszt B."/>
            <person name="Cserhati M."/>
        </authorList>
    </citation>
    <scope>NUCLEOTIDE SEQUENCE [LARGE SCALE GENOMIC DNA]</scope>
    <source>
        <strain evidence="1 2">JCM 18446</strain>
    </source>
</reference>
<sequence>MYTDSYPLGFSIETMIADKVAVFLSQKIYRRAKDLYDLYILSYAKDYHMRNLLSDIQHKGNKNEAYHIADNDQLEHAYNKLEGIIKKPDFETVMARVVLFVYPIGEALKAEEPDLFLVWFTERGEWA</sequence>
<gene>
    <name evidence="1" type="ORF">ACE5LO_16775</name>
</gene>
<comment type="caution">
    <text evidence="1">The sequence shown here is derived from an EMBL/GenBank/DDBJ whole genome shotgun (WGS) entry which is preliminary data.</text>
</comment>
<evidence type="ECO:0000313" key="1">
    <source>
        <dbReference type="EMBL" id="MFB5762043.1"/>
    </source>
</evidence>
<evidence type="ECO:0000313" key="2">
    <source>
        <dbReference type="Proteomes" id="UP001580430"/>
    </source>
</evidence>